<protein>
    <submittedName>
        <fullName evidence="3">Uncharacterized protein</fullName>
    </submittedName>
</protein>
<evidence type="ECO:0000313" key="3">
    <source>
        <dbReference type="EMBL" id="MFC0266456.1"/>
    </source>
</evidence>
<feature type="region of interest" description="Disordered" evidence="2">
    <location>
        <begin position="128"/>
        <end position="196"/>
    </location>
</feature>
<evidence type="ECO:0000256" key="1">
    <source>
        <dbReference type="SAM" id="Coils"/>
    </source>
</evidence>
<feature type="compositionally biased region" description="Low complexity" evidence="2">
    <location>
        <begin position="155"/>
        <end position="168"/>
    </location>
</feature>
<comment type="caution">
    <text evidence="3">The sequence shown here is derived from an EMBL/GenBank/DDBJ whole genome shotgun (WGS) entry which is preliminary data.</text>
</comment>
<dbReference type="EMBL" id="JBHLVX010000001">
    <property type="protein sequence ID" value="MFC0266456.1"/>
    <property type="molecule type" value="Genomic_DNA"/>
</dbReference>
<name>A0ABV6FYM4_9GAMM</name>
<evidence type="ECO:0000256" key="2">
    <source>
        <dbReference type="SAM" id="MobiDB-lite"/>
    </source>
</evidence>
<feature type="compositionally biased region" description="Basic and acidic residues" evidence="2">
    <location>
        <begin position="25"/>
        <end position="38"/>
    </location>
</feature>
<keyword evidence="4" id="KW-1185">Reference proteome</keyword>
<dbReference type="RefSeq" id="WP_019950828.1">
    <property type="nucleotide sequence ID" value="NZ_JBHLVX010000001.1"/>
</dbReference>
<evidence type="ECO:0000313" key="4">
    <source>
        <dbReference type="Proteomes" id="UP001589814"/>
    </source>
</evidence>
<dbReference type="Proteomes" id="UP001589814">
    <property type="component" value="Unassembled WGS sequence"/>
</dbReference>
<reference evidence="3 4" key="1">
    <citation type="submission" date="2024-09" db="EMBL/GenBank/DDBJ databases">
        <authorList>
            <person name="Sun Q."/>
            <person name="Mori K."/>
        </authorList>
    </citation>
    <scope>NUCLEOTIDE SEQUENCE [LARGE SCALE GENOMIC DNA]</scope>
    <source>
        <strain evidence="3 4">CCM 7415</strain>
    </source>
</reference>
<organism evidence="3 4">
    <name type="scientific">Kushneria aurantia</name>
    <dbReference type="NCBI Taxonomy" id="504092"/>
    <lineage>
        <taxon>Bacteria</taxon>
        <taxon>Pseudomonadati</taxon>
        <taxon>Pseudomonadota</taxon>
        <taxon>Gammaproteobacteria</taxon>
        <taxon>Oceanospirillales</taxon>
        <taxon>Halomonadaceae</taxon>
        <taxon>Kushneria</taxon>
    </lineage>
</organism>
<feature type="coiled-coil region" evidence="1">
    <location>
        <begin position="200"/>
        <end position="242"/>
    </location>
</feature>
<feature type="compositionally biased region" description="Polar residues" evidence="2">
    <location>
        <begin position="1"/>
        <end position="20"/>
    </location>
</feature>
<keyword evidence="1" id="KW-0175">Coiled coil</keyword>
<sequence length="277" mass="29590">MQIGWSFSPQQSPSRTSLASAATPPRERRSENSEASQDRFAKEFEALEKLKQLPRKSAEDKAAMLVKRLKELKALIQSMMMFGASAAQIKSIAREIKSIAGQLSDAAKQLSGATTGATGVPNIPAASLSQAARSKMPEVEASQATHDSEGKAADAEATASQAVAAASSGTNEQPQESQERKERRGGGAGEGDDSALRETLIEARKLLKELIDNLKSIADKDDRDTRSQLKNAEEQLRKLDNRLMDSLMPKLYGARGIPTADTATLPALNGGSLSVKV</sequence>
<gene>
    <name evidence="3" type="ORF">ACFFHW_00330</name>
</gene>
<proteinExistence type="predicted"/>
<feature type="region of interest" description="Disordered" evidence="2">
    <location>
        <begin position="1"/>
        <end position="38"/>
    </location>
</feature>
<accession>A0ABV6FYM4</accession>